<protein>
    <submittedName>
        <fullName evidence="3">Mu transposase C-terminal domain-containing protein</fullName>
    </submittedName>
</protein>
<dbReference type="Pfam" id="PF09039">
    <property type="entry name" value="HTH_Tnp_Mu_2"/>
    <property type="match status" value="1"/>
</dbReference>
<dbReference type="GO" id="GO:0015074">
    <property type="term" value="P:DNA integration"/>
    <property type="evidence" value="ECO:0007669"/>
    <property type="project" value="InterPro"/>
</dbReference>
<dbReference type="SUPFAM" id="SSF53098">
    <property type="entry name" value="Ribonuclease H-like"/>
    <property type="match status" value="1"/>
</dbReference>
<dbReference type="SUPFAM" id="SSF46689">
    <property type="entry name" value="Homeodomain-like"/>
    <property type="match status" value="2"/>
</dbReference>
<dbReference type="InterPro" id="IPR003314">
    <property type="entry name" value="Mu-type_HTH"/>
</dbReference>
<reference evidence="3 4" key="1">
    <citation type="submission" date="2020-12" db="EMBL/GenBank/DDBJ databases">
        <title>FDA dAtabase for Regulatory Grade micrObial Sequences (FDA-ARGOS): Supporting development and validation of Infectious Disease Dx tests.</title>
        <authorList>
            <person name="Sproer C."/>
            <person name="Gronow S."/>
            <person name="Severitt S."/>
            <person name="Schroder I."/>
            <person name="Tallon L."/>
            <person name="Sadzewicz L."/>
            <person name="Zhao X."/>
            <person name="Boylan J."/>
            <person name="Ott S."/>
            <person name="Bowen H."/>
            <person name="Vavikolanu K."/>
            <person name="Mehta A."/>
            <person name="Aluvathingal J."/>
            <person name="Nadendla S."/>
            <person name="Lowell S."/>
            <person name="Myers T."/>
            <person name="Yan Y."/>
            <person name="Sichtig H."/>
        </authorList>
    </citation>
    <scope>NUCLEOTIDE SEQUENCE [LARGE SCALE GENOMIC DNA]</scope>
    <source>
        <strain evidence="3 4">FDAARGOS_881</strain>
    </source>
</reference>
<evidence type="ECO:0000313" key="3">
    <source>
        <dbReference type="EMBL" id="QPT09849.1"/>
    </source>
</evidence>
<dbReference type="SUPFAM" id="SSF46955">
    <property type="entry name" value="Putative DNA-binding domain"/>
    <property type="match status" value="1"/>
</dbReference>
<dbReference type="Gene3D" id="2.30.30.130">
    <property type="entry name" value="Transposase, Mu, C-terminal"/>
    <property type="match status" value="1"/>
</dbReference>
<dbReference type="Gene3D" id="3.30.420.10">
    <property type="entry name" value="Ribonuclease H-like superfamily/Ribonuclease H"/>
    <property type="match status" value="1"/>
</dbReference>
<evidence type="ECO:0000259" key="1">
    <source>
        <dbReference type="PROSITE" id="PS50994"/>
    </source>
</evidence>
<dbReference type="EMBL" id="CP065713">
    <property type="protein sequence ID" value="QPT09849.1"/>
    <property type="molecule type" value="Genomic_DNA"/>
</dbReference>
<dbReference type="GO" id="GO:0004803">
    <property type="term" value="F:transposase activity"/>
    <property type="evidence" value="ECO:0007669"/>
    <property type="project" value="InterPro"/>
</dbReference>
<dbReference type="InterPro" id="IPR015126">
    <property type="entry name" value="Mu_I-gamma"/>
</dbReference>
<dbReference type="AlphaFoldDB" id="A0A7T3AE27"/>
<dbReference type="InterPro" id="IPR001584">
    <property type="entry name" value="Integrase_cat-core"/>
</dbReference>
<dbReference type="InterPro" id="IPR036388">
    <property type="entry name" value="WH-like_DNA-bd_sf"/>
</dbReference>
<dbReference type="InterPro" id="IPR009057">
    <property type="entry name" value="Homeodomain-like_sf"/>
</dbReference>
<feature type="domain" description="Integrase catalytic" evidence="1">
    <location>
        <begin position="249"/>
        <end position="465"/>
    </location>
</feature>
<dbReference type="InterPro" id="IPR009004">
    <property type="entry name" value="Transposase_Mu_C"/>
</dbReference>
<dbReference type="PROSITE" id="PS51702">
    <property type="entry name" value="HTH_MU"/>
    <property type="match status" value="1"/>
</dbReference>
<dbReference type="InterPro" id="IPR004189">
    <property type="entry name" value="Phage_Mu_transposase"/>
</dbReference>
<dbReference type="SUPFAM" id="SSF50610">
    <property type="entry name" value="mu transposase, C-terminal domain"/>
    <property type="match status" value="1"/>
</dbReference>
<dbReference type="RefSeq" id="WP_197939241.1">
    <property type="nucleotide sequence ID" value="NZ_CP065713.1"/>
</dbReference>
<proteinExistence type="predicted"/>
<name>A0A7T3AE27_SPHPI</name>
<feature type="domain" description="HTH Mu-type" evidence="2">
    <location>
        <begin position="8"/>
        <end position="84"/>
    </location>
</feature>
<gene>
    <name evidence="3" type="ORF">I6G38_06305</name>
</gene>
<dbReference type="PROSITE" id="PS50994">
    <property type="entry name" value="INTEGRASE"/>
    <property type="match status" value="1"/>
</dbReference>
<evidence type="ECO:0000313" key="4">
    <source>
        <dbReference type="Proteomes" id="UP000594836"/>
    </source>
</evidence>
<dbReference type="Proteomes" id="UP000594836">
    <property type="component" value="Chromosome"/>
</dbReference>
<organism evidence="3 4">
    <name type="scientific">Sphingomonas paucimobilis</name>
    <name type="common">Pseudomonas paucimobilis</name>
    <dbReference type="NCBI Taxonomy" id="13689"/>
    <lineage>
        <taxon>Bacteria</taxon>
        <taxon>Pseudomonadati</taxon>
        <taxon>Pseudomonadota</taxon>
        <taxon>Alphaproteobacteria</taxon>
        <taxon>Sphingomonadales</taxon>
        <taxon>Sphingomonadaceae</taxon>
        <taxon>Sphingomonas</taxon>
    </lineage>
</organism>
<dbReference type="InterPro" id="IPR009061">
    <property type="entry name" value="DNA-bd_dom_put_sf"/>
</dbReference>
<sequence length="644" mass="70833">MKLHGGKEWFTAAELAELALAGLPTTKRKINERAAEERWAIAVDAKGMPLARPRQARGGGLEYHLTLLPPATRSALAGMGVAVVANVSDEPPVQASQLWRWYEGAGERVQSEAHRRLAVVQLVDTLVAAGMTRSAAVPAAAKDQGVGISTLWGWLGLVDGVALADRLAHLAPRRQGGGVEATVSLDAWQFLISDFMRPEQPTFSACYGRMTRAFPGHIFPTERTLRRKFDREIDQRLVTLKRQGSEALRQTLPSQERSVMELHALEAVNIDGHKFDVFCRWPDGRIGRPMMVTIQDIYSRKILAWRVDESESALSTRLVFADLFTTWGIPKACLMDNGRAFASKTITGGAKTRFRFKIKDEEPTGVLTALGIAIHWATPYRGQSKPIERAFRDLCDTIAKHPAMAGAYTGNKPDAKPENYGSRAIPIDDFRALVDAGIAAHNAKPNRRTETAQGRHSFDDVFMASYAVAPIGKATPEQQRLALLTAEDRFTDRKTGELTLEGNRYWAPELADHSAKRVTVRFDPDNLHGEVHVYERSGAFICTAPAIEKTGFFDKASAGKRRAQEADLRRQVRDVEKAAGLIEAAKLAAMMPEHPDEADAPSPSVVRPVRHRGQTAAALKPVSEAVQAPLNPVLDRLSHLRLVG</sequence>
<dbReference type="InterPro" id="IPR012337">
    <property type="entry name" value="RNaseH-like_sf"/>
</dbReference>
<dbReference type="Pfam" id="PF02914">
    <property type="entry name" value="DDE_2"/>
    <property type="match status" value="1"/>
</dbReference>
<dbReference type="InterPro" id="IPR015378">
    <property type="entry name" value="Transposase-like_Mu_C"/>
</dbReference>
<dbReference type="Gene3D" id="1.10.10.10">
    <property type="entry name" value="Winged helix-like DNA-binding domain superfamily/Winged helix DNA-binding domain"/>
    <property type="match status" value="1"/>
</dbReference>
<dbReference type="InterPro" id="IPR036397">
    <property type="entry name" value="RNaseH_sf"/>
</dbReference>
<dbReference type="GO" id="GO:0003677">
    <property type="term" value="F:DNA binding"/>
    <property type="evidence" value="ECO:0007669"/>
    <property type="project" value="InterPro"/>
</dbReference>
<accession>A0A7T3AE27</accession>
<dbReference type="GO" id="GO:0006313">
    <property type="term" value="P:DNA transposition"/>
    <property type="evidence" value="ECO:0007669"/>
    <property type="project" value="InterPro"/>
</dbReference>
<dbReference type="Gene3D" id="1.10.10.60">
    <property type="entry name" value="Homeodomain-like"/>
    <property type="match status" value="2"/>
</dbReference>
<evidence type="ECO:0000259" key="2">
    <source>
        <dbReference type="PROSITE" id="PS51702"/>
    </source>
</evidence>
<dbReference type="Pfam" id="PF09299">
    <property type="entry name" value="Mu-transpos_C"/>
    <property type="match status" value="1"/>
</dbReference>